<dbReference type="InterPro" id="IPR001611">
    <property type="entry name" value="Leu-rich_rpt"/>
</dbReference>
<evidence type="ECO:0000256" key="2">
    <source>
        <dbReference type="ARBA" id="ARBA00022737"/>
    </source>
</evidence>
<dbReference type="SUPFAM" id="SSF52058">
    <property type="entry name" value="L domain-like"/>
    <property type="match status" value="1"/>
</dbReference>
<protein>
    <recommendedName>
        <fullName evidence="3">Disease resistance R13L4/SHOC-2-like LRR domain-containing protein</fullName>
    </recommendedName>
</protein>
<dbReference type="PANTHER" id="PTHR48051">
    <property type="match status" value="1"/>
</dbReference>
<evidence type="ECO:0000259" key="3">
    <source>
        <dbReference type="Pfam" id="PF23598"/>
    </source>
</evidence>
<feature type="domain" description="Disease resistance R13L4/SHOC-2-like LRR" evidence="3">
    <location>
        <begin position="296"/>
        <end position="379"/>
    </location>
</feature>
<dbReference type="AlphaFoldDB" id="A0A0F9LMK1"/>
<dbReference type="GO" id="GO:0005737">
    <property type="term" value="C:cytoplasm"/>
    <property type="evidence" value="ECO:0007669"/>
    <property type="project" value="TreeGrafter"/>
</dbReference>
<sequence>MKEFVINKFLKLKLEENETVIYVAEKRFRHCKFLILEIPTHPVKSFDKIESIDEAAEKLDSNMEWAKSIREQIDSKSRFWAHCSNIQTWFENGYDSTLLHRNLAFPLLKALVDADDPNAKDIFKQEIAKRLESGYSSVVNYLIDEGYTKYLNREEILLSLLKLEDAEAILELDSLFKEALHWNLEPATDYPQCRPYSFLVQDKRVIALKMPGFDEFKFTKFPEPIIHLTALRKLALNQNYINEKYIPELVKELVHLEELNLMGASLTNFPEAICKIPSLRKINFSFNRIHSIPDSIENLKNLEILNLSSNLLSSLPSSIGNLKSLRKLDLSNNKLSYLPKSIINLPSLISLELSHNTLKSVPLGIENISSLKVLLLGEEQLKHISHKQLNLFKKFKIDIE</sequence>
<proteinExistence type="predicted"/>
<accession>A0A0F9LMK1</accession>
<dbReference type="PRINTS" id="PR00019">
    <property type="entry name" value="LEURICHRPT"/>
</dbReference>
<dbReference type="Gene3D" id="3.80.10.10">
    <property type="entry name" value="Ribonuclease Inhibitor"/>
    <property type="match status" value="1"/>
</dbReference>
<dbReference type="Pfam" id="PF23598">
    <property type="entry name" value="LRR_14"/>
    <property type="match status" value="1"/>
</dbReference>
<dbReference type="InterPro" id="IPR050216">
    <property type="entry name" value="LRR_domain-containing"/>
</dbReference>
<gene>
    <name evidence="4" type="ORF">LCGC14_1563090</name>
</gene>
<name>A0A0F9LMK1_9ZZZZ</name>
<keyword evidence="1" id="KW-0433">Leucine-rich repeat</keyword>
<dbReference type="SMART" id="SM00364">
    <property type="entry name" value="LRR_BAC"/>
    <property type="match status" value="5"/>
</dbReference>
<dbReference type="InterPro" id="IPR055414">
    <property type="entry name" value="LRR_R13L4/SHOC2-like"/>
</dbReference>
<comment type="caution">
    <text evidence="4">The sequence shown here is derived from an EMBL/GenBank/DDBJ whole genome shotgun (WGS) entry which is preliminary data.</text>
</comment>
<dbReference type="SMART" id="SM00369">
    <property type="entry name" value="LRR_TYP"/>
    <property type="match status" value="5"/>
</dbReference>
<dbReference type="InterPro" id="IPR032675">
    <property type="entry name" value="LRR_dom_sf"/>
</dbReference>
<dbReference type="EMBL" id="LAZR01012096">
    <property type="protein sequence ID" value="KKM43471.1"/>
    <property type="molecule type" value="Genomic_DNA"/>
</dbReference>
<dbReference type="PROSITE" id="PS51450">
    <property type="entry name" value="LRR"/>
    <property type="match status" value="3"/>
</dbReference>
<keyword evidence="2" id="KW-0677">Repeat</keyword>
<evidence type="ECO:0000313" key="4">
    <source>
        <dbReference type="EMBL" id="KKM43471.1"/>
    </source>
</evidence>
<organism evidence="4">
    <name type="scientific">marine sediment metagenome</name>
    <dbReference type="NCBI Taxonomy" id="412755"/>
    <lineage>
        <taxon>unclassified sequences</taxon>
        <taxon>metagenomes</taxon>
        <taxon>ecological metagenomes</taxon>
    </lineage>
</organism>
<evidence type="ECO:0000256" key="1">
    <source>
        <dbReference type="ARBA" id="ARBA00022614"/>
    </source>
</evidence>
<dbReference type="PANTHER" id="PTHR48051:SF1">
    <property type="entry name" value="RAS SUPPRESSOR PROTEIN 1"/>
    <property type="match status" value="1"/>
</dbReference>
<reference evidence="4" key="1">
    <citation type="journal article" date="2015" name="Nature">
        <title>Complex archaea that bridge the gap between prokaryotes and eukaryotes.</title>
        <authorList>
            <person name="Spang A."/>
            <person name="Saw J.H."/>
            <person name="Jorgensen S.L."/>
            <person name="Zaremba-Niedzwiedzka K."/>
            <person name="Martijn J."/>
            <person name="Lind A.E."/>
            <person name="van Eijk R."/>
            <person name="Schleper C."/>
            <person name="Guy L."/>
            <person name="Ettema T.J."/>
        </authorList>
    </citation>
    <scope>NUCLEOTIDE SEQUENCE</scope>
</reference>
<dbReference type="InterPro" id="IPR003591">
    <property type="entry name" value="Leu-rich_rpt_typical-subtyp"/>
</dbReference>